<comment type="caution">
    <text evidence="7">The sequence shown here is derived from an EMBL/GenBank/DDBJ whole genome shotgun (WGS) entry which is preliminary data.</text>
</comment>
<dbReference type="Pfam" id="PF08281">
    <property type="entry name" value="Sigma70_r4_2"/>
    <property type="match status" value="1"/>
</dbReference>
<dbReference type="Pfam" id="PF04542">
    <property type="entry name" value="Sigma70_r2"/>
    <property type="match status" value="1"/>
</dbReference>
<organism evidence="7 8">
    <name type="scientific">Ancylomarina salipaludis</name>
    <dbReference type="NCBI Taxonomy" id="2501299"/>
    <lineage>
        <taxon>Bacteria</taxon>
        <taxon>Pseudomonadati</taxon>
        <taxon>Bacteroidota</taxon>
        <taxon>Bacteroidia</taxon>
        <taxon>Marinilabiliales</taxon>
        <taxon>Marinifilaceae</taxon>
        <taxon>Ancylomarina</taxon>
    </lineage>
</organism>
<dbReference type="Proteomes" id="UP000289703">
    <property type="component" value="Unassembled WGS sequence"/>
</dbReference>
<sequence length="183" mass="21843">MDSQEQDIIRKFKSGDESGLRLMFDLYYSSLCIFAYKYFDSFEKAEDIVQEAFITLWEKNRLINFTGSIKAYLFSIVKNNSINAIKQDRRFRFEEIDNQAYIIIEDEFEFHKLEDRREKLYHEIEQLPEQCKKVFEGIVFEKMKYADVAAELNISLNTVKTHYSRALKQLRSSLDILLMIMLP</sequence>
<dbReference type="InterPro" id="IPR014284">
    <property type="entry name" value="RNA_pol_sigma-70_dom"/>
</dbReference>
<dbReference type="InterPro" id="IPR013325">
    <property type="entry name" value="RNA_pol_sigma_r2"/>
</dbReference>
<protein>
    <submittedName>
        <fullName evidence="7">RNA polymerase sigma-70 factor</fullName>
    </submittedName>
</protein>
<dbReference type="CDD" id="cd06171">
    <property type="entry name" value="Sigma70_r4"/>
    <property type="match status" value="1"/>
</dbReference>
<dbReference type="GO" id="GO:0003677">
    <property type="term" value="F:DNA binding"/>
    <property type="evidence" value="ECO:0007669"/>
    <property type="project" value="InterPro"/>
</dbReference>
<keyword evidence="8" id="KW-1185">Reference proteome</keyword>
<dbReference type="Gene3D" id="1.10.1740.10">
    <property type="match status" value="1"/>
</dbReference>
<dbReference type="PANTHER" id="PTHR43133">
    <property type="entry name" value="RNA POLYMERASE ECF-TYPE SIGMA FACTO"/>
    <property type="match status" value="1"/>
</dbReference>
<feature type="domain" description="RNA polymerase sigma factor 70 region 4 type 2" evidence="6">
    <location>
        <begin position="118"/>
        <end position="170"/>
    </location>
</feature>
<name>A0A4Q1JJI3_9BACT</name>
<evidence type="ECO:0000313" key="7">
    <source>
        <dbReference type="EMBL" id="RXQ91486.1"/>
    </source>
</evidence>
<dbReference type="GO" id="GO:0006352">
    <property type="term" value="P:DNA-templated transcription initiation"/>
    <property type="evidence" value="ECO:0007669"/>
    <property type="project" value="InterPro"/>
</dbReference>
<feature type="domain" description="RNA polymerase sigma-70 region 2" evidence="5">
    <location>
        <begin position="24"/>
        <end position="90"/>
    </location>
</feature>
<evidence type="ECO:0000256" key="2">
    <source>
        <dbReference type="ARBA" id="ARBA00023015"/>
    </source>
</evidence>
<evidence type="ECO:0000259" key="6">
    <source>
        <dbReference type="Pfam" id="PF08281"/>
    </source>
</evidence>
<dbReference type="NCBIfam" id="TIGR02985">
    <property type="entry name" value="Sig70_bacteroi1"/>
    <property type="match status" value="1"/>
</dbReference>
<keyword evidence="4" id="KW-0804">Transcription</keyword>
<dbReference type="NCBIfam" id="TIGR02937">
    <property type="entry name" value="sigma70-ECF"/>
    <property type="match status" value="1"/>
</dbReference>
<gene>
    <name evidence="7" type="ORF">EO244_12100</name>
</gene>
<evidence type="ECO:0000256" key="1">
    <source>
        <dbReference type="ARBA" id="ARBA00010641"/>
    </source>
</evidence>
<dbReference type="EMBL" id="SAXA01000011">
    <property type="protein sequence ID" value="RXQ91486.1"/>
    <property type="molecule type" value="Genomic_DNA"/>
</dbReference>
<evidence type="ECO:0000256" key="3">
    <source>
        <dbReference type="ARBA" id="ARBA00023082"/>
    </source>
</evidence>
<dbReference type="AlphaFoldDB" id="A0A4Q1JJI3"/>
<dbReference type="SUPFAM" id="SSF88659">
    <property type="entry name" value="Sigma3 and sigma4 domains of RNA polymerase sigma factors"/>
    <property type="match status" value="1"/>
</dbReference>
<dbReference type="SUPFAM" id="SSF88946">
    <property type="entry name" value="Sigma2 domain of RNA polymerase sigma factors"/>
    <property type="match status" value="1"/>
</dbReference>
<accession>A0A4Q1JJI3</accession>
<dbReference type="GO" id="GO:0016987">
    <property type="term" value="F:sigma factor activity"/>
    <property type="evidence" value="ECO:0007669"/>
    <property type="project" value="UniProtKB-KW"/>
</dbReference>
<evidence type="ECO:0000313" key="8">
    <source>
        <dbReference type="Proteomes" id="UP000289703"/>
    </source>
</evidence>
<dbReference type="InterPro" id="IPR014327">
    <property type="entry name" value="RNA_pol_sigma70_bacteroid"/>
</dbReference>
<dbReference type="InterPro" id="IPR039425">
    <property type="entry name" value="RNA_pol_sigma-70-like"/>
</dbReference>
<dbReference type="InterPro" id="IPR036388">
    <property type="entry name" value="WH-like_DNA-bd_sf"/>
</dbReference>
<keyword evidence="3" id="KW-0731">Sigma factor</keyword>
<dbReference type="Gene3D" id="1.10.10.10">
    <property type="entry name" value="Winged helix-like DNA-binding domain superfamily/Winged helix DNA-binding domain"/>
    <property type="match status" value="1"/>
</dbReference>
<dbReference type="InterPro" id="IPR013324">
    <property type="entry name" value="RNA_pol_sigma_r3/r4-like"/>
</dbReference>
<reference evidence="7 8" key="1">
    <citation type="submission" date="2019-01" db="EMBL/GenBank/DDBJ databases">
        <title>Ancylomarina salipaludis sp. nov., isolated from a salt marsh.</title>
        <authorList>
            <person name="Yoon J.-H."/>
        </authorList>
    </citation>
    <scope>NUCLEOTIDE SEQUENCE [LARGE SCALE GENOMIC DNA]</scope>
    <source>
        <strain evidence="7 8">SHSM-M15</strain>
    </source>
</reference>
<dbReference type="RefSeq" id="WP_129254938.1">
    <property type="nucleotide sequence ID" value="NZ_SAXA01000011.1"/>
</dbReference>
<dbReference type="PANTHER" id="PTHR43133:SF46">
    <property type="entry name" value="RNA POLYMERASE SIGMA-70 FACTOR ECF SUBFAMILY"/>
    <property type="match status" value="1"/>
</dbReference>
<evidence type="ECO:0000259" key="5">
    <source>
        <dbReference type="Pfam" id="PF04542"/>
    </source>
</evidence>
<proteinExistence type="inferred from homology"/>
<keyword evidence="2" id="KW-0805">Transcription regulation</keyword>
<comment type="similarity">
    <text evidence="1">Belongs to the sigma-70 factor family. ECF subfamily.</text>
</comment>
<dbReference type="OrthoDB" id="759001at2"/>
<dbReference type="InterPro" id="IPR007627">
    <property type="entry name" value="RNA_pol_sigma70_r2"/>
</dbReference>
<evidence type="ECO:0000256" key="4">
    <source>
        <dbReference type="ARBA" id="ARBA00023163"/>
    </source>
</evidence>
<dbReference type="InterPro" id="IPR013249">
    <property type="entry name" value="RNA_pol_sigma70_r4_t2"/>
</dbReference>